<proteinExistence type="predicted"/>
<dbReference type="EMBL" id="JAIGNU010000003">
    <property type="protein sequence ID" value="MBX7502340.1"/>
    <property type="molecule type" value="Genomic_DNA"/>
</dbReference>
<gene>
    <name evidence="1" type="ORF">K3181_12885</name>
</gene>
<reference evidence="1 2" key="1">
    <citation type="submission" date="2021-08" db="EMBL/GenBank/DDBJ databases">
        <title>Comparative Genomics Analysis of the Genus Qipengyuania Reveals Extensive Genetic Diversity and Metabolic Versatility, Including the Description of Fifteen Novel Species.</title>
        <authorList>
            <person name="Liu Y."/>
        </authorList>
    </citation>
    <scope>NUCLEOTIDE SEQUENCE [LARGE SCALE GENOMIC DNA]</scope>
    <source>
        <strain evidence="1 2">YG27</strain>
    </source>
</reference>
<comment type="caution">
    <text evidence="1">The sequence shown here is derived from an EMBL/GenBank/DDBJ whole genome shotgun (WGS) entry which is preliminary data.</text>
</comment>
<dbReference type="RefSeq" id="WP_221603539.1">
    <property type="nucleotide sequence ID" value="NZ_JAIGNU010000003.1"/>
</dbReference>
<sequence length="208" mass="23790">MVPSFERSVFVNCPFDEEYAPILQALAFCIVYLGFYPRLAPENADNAATRLDRIAKLVRGSKYGIHDLSRCKSRTVDEYARMNMPFELGLDHACRRFGPIPLTSKRILVFEHTRFDYQRALSDISGWDIRAHGGGHEKAVRHLRTWLIAEAGAVPIGAALIQGKYIAFQEWYWERELAAGSSEEDIREYPTTELVRAMHEWKEAGEPV</sequence>
<evidence type="ECO:0000313" key="1">
    <source>
        <dbReference type="EMBL" id="MBX7502340.1"/>
    </source>
</evidence>
<name>A0ABS7JXF8_9SPHN</name>
<evidence type="ECO:0000313" key="2">
    <source>
        <dbReference type="Proteomes" id="UP000782554"/>
    </source>
</evidence>
<keyword evidence="2" id="KW-1185">Reference proteome</keyword>
<organism evidence="1 2">
    <name type="scientific">Qipengyuania mesophila</name>
    <dbReference type="NCBI Taxonomy" id="2867246"/>
    <lineage>
        <taxon>Bacteria</taxon>
        <taxon>Pseudomonadati</taxon>
        <taxon>Pseudomonadota</taxon>
        <taxon>Alphaproteobacteria</taxon>
        <taxon>Sphingomonadales</taxon>
        <taxon>Erythrobacteraceae</taxon>
        <taxon>Qipengyuania</taxon>
    </lineage>
</organism>
<dbReference type="Proteomes" id="UP000782554">
    <property type="component" value="Unassembled WGS sequence"/>
</dbReference>
<protein>
    <submittedName>
        <fullName evidence="1">Uncharacterized protein</fullName>
    </submittedName>
</protein>
<accession>A0ABS7JXF8</accession>